<evidence type="ECO:0000313" key="3">
    <source>
        <dbReference type="EMBL" id="OSM01366.1"/>
    </source>
</evidence>
<dbReference type="Proteomes" id="UP000194003">
    <property type="component" value="Unassembled WGS sequence"/>
</dbReference>
<gene>
    <name evidence="3" type="ORF">MAIT1_01302</name>
</gene>
<dbReference type="OrthoDB" id="5417572at2"/>
<feature type="coiled-coil region" evidence="1">
    <location>
        <begin position="36"/>
        <end position="70"/>
    </location>
</feature>
<dbReference type="AlphaFoldDB" id="A0A1Y2K167"/>
<keyword evidence="4" id="KW-1185">Reference proteome</keyword>
<name>A0A1Y2K167_9PROT</name>
<dbReference type="SUPFAM" id="SSF56935">
    <property type="entry name" value="Porins"/>
    <property type="match status" value="1"/>
</dbReference>
<dbReference type="EMBL" id="LVJN01000020">
    <property type="protein sequence ID" value="OSM01366.1"/>
    <property type="molecule type" value="Genomic_DNA"/>
</dbReference>
<evidence type="ECO:0000256" key="1">
    <source>
        <dbReference type="SAM" id="Coils"/>
    </source>
</evidence>
<feature type="chain" id="PRO_5012960323" description="Porin" evidence="2">
    <location>
        <begin position="30"/>
        <end position="423"/>
    </location>
</feature>
<organism evidence="3 4">
    <name type="scientific">Magnetofaba australis IT-1</name>
    <dbReference type="NCBI Taxonomy" id="1434232"/>
    <lineage>
        <taxon>Bacteria</taxon>
        <taxon>Pseudomonadati</taxon>
        <taxon>Pseudomonadota</taxon>
        <taxon>Magnetococcia</taxon>
        <taxon>Magnetococcales</taxon>
        <taxon>Magnetococcaceae</taxon>
        <taxon>Magnetofaba</taxon>
    </lineage>
</organism>
<dbReference type="NCBIfam" id="NF033652">
    <property type="entry name" value="LbtU_sider_porin"/>
    <property type="match status" value="1"/>
</dbReference>
<feature type="signal peptide" evidence="2">
    <location>
        <begin position="1"/>
        <end position="29"/>
    </location>
</feature>
<dbReference type="RefSeq" id="WP_085442608.1">
    <property type="nucleotide sequence ID" value="NZ_LVJN01000020.1"/>
</dbReference>
<protein>
    <recommendedName>
        <fullName evidence="5">Porin</fullName>
    </recommendedName>
</protein>
<evidence type="ECO:0008006" key="5">
    <source>
        <dbReference type="Google" id="ProtNLM"/>
    </source>
</evidence>
<evidence type="ECO:0000313" key="4">
    <source>
        <dbReference type="Proteomes" id="UP000194003"/>
    </source>
</evidence>
<dbReference type="STRING" id="1434232.MAIT1_01302"/>
<accession>A0A1Y2K167</accession>
<reference evidence="3 4" key="1">
    <citation type="journal article" date="2016" name="BMC Genomics">
        <title>Combined genomic and structural analyses of a cultured magnetotactic bacterium reveals its niche adaptation to a dynamic environment.</title>
        <authorList>
            <person name="Araujo A.C."/>
            <person name="Morillo V."/>
            <person name="Cypriano J."/>
            <person name="Teixeira L.C."/>
            <person name="Leao P."/>
            <person name="Lyra S."/>
            <person name="Almeida L.G."/>
            <person name="Bazylinski D.A."/>
            <person name="Vasconcellos A.T."/>
            <person name="Abreu F."/>
            <person name="Lins U."/>
        </authorList>
    </citation>
    <scope>NUCLEOTIDE SEQUENCE [LARGE SCALE GENOMIC DNA]</scope>
    <source>
        <strain evidence="3 4">IT-1</strain>
    </source>
</reference>
<sequence length="423" mass="44102">MNNAGTPTRLTISAAAMLGVIGLSGMANAADDLPSRAELWKLIQQQQKQIEALQQKLGAASEEVKAVAKAQADSSAKSGAAAPEWTQRISLSGKMEVDAVTSNDLNNDWNATTGDSSSDIVVSTVEVDVAAQMNSWASAHTTLKYEEDADGSRIQFDAGSITIGNTERYPVWLTAGKETLPFGAFPSAAFADSLPKTIGEMGGETAVILGATASGFTGQGYAFNGDSRVSGDTDDTLGGYGIMLSYGGEVGAVGVDAAVSYVNSIEDGNISDTLGTGGAAGNVDAIAKRIGAWDAHLSLSMAGFTLTGEYFTAAERFAAAELAWNGQGAKPRAWHLELAYDTEIKSYPVTFAVAYDGTDEALDLGQPEDRWLAIVNVAILDGVSLGLEYMHSEDYATSKTGARVAAGAGDDRDQVTMRLAAEF</sequence>
<evidence type="ECO:0000256" key="2">
    <source>
        <dbReference type="SAM" id="SignalP"/>
    </source>
</evidence>
<keyword evidence="2" id="KW-0732">Signal</keyword>
<keyword evidence="1" id="KW-0175">Coiled coil</keyword>
<proteinExistence type="predicted"/>
<comment type="caution">
    <text evidence="3">The sequence shown here is derived from an EMBL/GenBank/DDBJ whole genome shotgun (WGS) entry which is preliminary data.</text>
</comment>